<organism evidence="9 10">
    <name type="scientific">Parachitinimonas caeni</name>
    <dbReference type="NCBI Taxonomy" id="3031301"/>
    <lineage>
        <taxon>Bacteria</taxon>
        <taxon>Pseudomonadati</taxon>
        <taxon>Pseudomonadota</taxon>
        <taxon>Betaproteobacteria</taxon>
        <taxon>Neisseriales</taxon>
        <taxon>Chitinibacteraceae</taxon>
        <taxon>Parachitinimonas</taxon>
    </lineage>
</organism>
<evidence type="ECO:0000256" key="6">
    <source>
        <dbReference type="ARBA" id="ARBA00023316"/>
    </source>
</evidence>
<dbReference type="PANTHER" id="PTHR36699">
    <property type="entry name" value="LD-TRANSPEPTIDASE"/>
    <property type="match status" value="1"/>
</dbReference>
<dbReference type="InterPro" id="IPR005490">
    <property type="entry name" value="LD_TPept_cat_dom"/>
</dbReference>
<evidence type="ECO:0000259" key="8">
    <source>
        <dbReference type="PROSITE" id="PS52029"/>
    </source>
</evidence>
<dbReference type="InterPro" id="IPR056203">
    <property type="entry name" value="Cds6_C"/>
</dbReference>
<keyword evidence="5 7" id="KW-0573">Peptidoglycan synthesis</keyword>
<keyword evidence="3" id="KW-0808">Transferase</keyword>
<dbReference type="Proteomes" id="UP001172778">
    <property type="component" value="Unassembled WGS sequence"/>
</dbReference>
<keyword evidence="10" id="KW-1185">Reference proteome</keyword>
<reference evidence="9" key="1">
    <citation type="submission" date="2023-03" db="EMBL/GenBank/DDBJ databases">
        <title>Chitinimonas shenzhenensis gen. nov., sp. nov., a novel member of family Burkholderiaceae isolated from activated sludge collected in Shen Zhen, China.</title>
        <authorList>
            <person name="Wang X."/>
        </authorList>
    </citation>
    <scope>NUCLEOTIDE SEQUENCE</scope>
    <source>
        <strain evidence="9">DQS-5</strain>
    </source>
</reference>
<comment type="pathway">
    <text evidence="1 7">Cell wall biogenesis; peptidoglycan biosynthesis.</text>
</comment>
<keyword evidence="6 7" id="KW-0961">Cell wall biogenesis/degradation</keyword>
<evidence type="ECO:0000313" key="10">
    <source>
        <dbReference type="Proteomes" id="UP001172778"/>
    </source>
</evidence>
<sequence>MAHHFKLASALLIGVYVAPSANSMNWSRSVPPPPVTAATMAQASVEAAPERMLIDTLNAVRSNRLDDALRLVDALIEKNPNYKLAHLIKGDLLLARTRPLTTLGNAGDAHAEKLNDLRAEAQVRLKHYLAPPPSEAIPASLVKLSPQQAYAVVVDATSSRLYMFRNDNGVPRYLLDFYVTIGKQGAGKNREGDQRTPVGVYFVTGKLPRADLDKTYGAQADLYGVGAWPLSYPNEWDKRQGRDGHGIWLHGSPSDTYSRPPLASNGCVVLTNPDMAALGRYLSAGTPVVITPRIEWLAMDEWRSRAAKAQAQLDHWRSDWEKLDTEHYLAHYSDDFRANGTDINTWRKQKSQINASKQWAKVKLENVSLFAYPAETPMLLTSFDQDYQSNNLNNRTRKRLYWKQEGPGWKIVYEGSQG</sequence>
<evidence type="ECO:0000256" key="7">
    <source>
        <dbReference type="PROSITE-ProRule" id="PRU01373"/>
    </source>
</evidence>
<gene>
    <name evidence="9" type="ORF">PZA18_04340</name>
</gene>
<feature type="active site" description="Nucleophile" evidence="7">
    <location>
        <position position="267"/>
    </location>
</feature>
<evidence type="ECO:0000256" key="2">
    <source>
        <dbReference type="ARBA" id="ARBA00005992"/>
    </source>
</evidence>
<name>A0ABT7DVZ0_9NEIS</name>
<evidence type="ECO:0000256" key="5">
    <source>
        <dbReference type="ARBA" id="ARBA00022984"/>
    </source>
</evidence>
<dbReference type="SUPFAM" id="SSF54427">
    <property type="entry name" value="NTF2-like"/>
    <property type="match status" value="1"/>
</dbReference>
<dbReference type="RefSeq" id="WP_284099572.1">
    <property type="nucleotide sequence ID" value="NZ_JARRAF010000004.1"/>
</dbReference>
<dbReference type="SUPFAM" id="SSF141523">
    <property type="entry name" value="L,D-transpeptidase catalytic domain-like"/>
    <property type="match status" value="1"/>
</dbReference>
<dbReference type="Pfam" id="PF03734">
    <property type="entry name" value="YkuD"/>
    <property type="match status" value="1"/>
</dbReference>
<evidence type="ECO:0000256" key="4">
    <source>
        <dbReference type="ARBA" id="ARBA00022960"/>
    </source>
</evidence>
<evidence type="ECO:0000313" key="9">
    <source>
        <dbReference type="EMBL" id="MDK2123278.1"/>
    </source>
</evidence>
<evidence type="ECO:0000256" key="3">
    <source>
        <dbReference type="ARBA" id="ARBA00022679"/>
    </source>
</evidence>
<dbReference type="CDD" id="cd16913">
    <property type="entry name" value="YkuD_like"/>
    <property type="match status" value="1"/>
</dbReference>
<feature type="active site" description="Proton donor/acceptor" evidence="7">
    <location>
        <position position="250"/>
    </location>
</feature>
<dbReference type="EMBL" id="JARRAF010000004">
    <property type="protein sequence ID" value="MDK2123278.1"/>
    <property type="molecule type" value="Genomic_DNA"/>
</dbReference>
<comment type="similarity">
    <text evidence="2">Belongs to the YkuD family.</text>
</comment>
<keyword evidence="4 7" id="KW-0133">Cell shape</keyword>
<dbReference type="InterPro" id="IPR032710">
    <property type="entry name" value="NTF2-like_dom_sf"/>
</dbReference>
<dbReference type="Pfam" id="PF24125">
    <property type="entry name" value="Cds6_C"/>
    <property type="match status" value="1"/>
</dbReference>
<comment type="caution">
    <text evidence="9">The sequence shown here is derived from an EMBL/GenBank/DDBJ whole genome shotgun (WGS) entry which is preliminary data.</text>
</comment>
<dbReference type="PROSITE" id="PS52029">
    <property type="entry name" value="LD_TPASE"/>
    <property type="match status" value="1"/>
</dbReference>
<dbReference type="InterPro" id="IPR038063">
    <property type="entry name" value="Transpep_catalytic_dom"/>
</dbReference>
<proteinExistence type="inferred from homology"/>
<dbReference type="Gene3D" id="2.40.440.10">
    <property type="entry name" value="L,D-transpeptidase catalytic domain-like"/>
    <property type="match status" value="1"/>
</dbReference>
<protein>
    <submittedName>
        <fullName evidence="9">L,D-transpeptidase family protein</fullName>
    </submittedName>
</protein>
<accession>A0ABT7DVZ0</accession>
<evidence type="ECO:0000256" key="1">
    <source>
        <dbReference type="ARBA" id="ARBA00004752"/>
    </source>
</evidence>
<dbReference type="PANTHER" id="PTHR36699:SF1">
    <property type="entry name" value="L,D-TRANSPEPTIDASE YAFK-RELATED"/>
    <property type="match status" value="1"/>
</dbReference>
<feature type="domain" description="L,D-TPase catalytic" evidence="8">
    <location>
        <begin position="150"/>
        <end position="291"/>
    </location>
</feature>